<name>A0A523BDG8_9CREN</name>
<reference evidence="3 5" key="1">
    <citation type="journal article" date="2019" name="Nat. Microbiol.">
        <title>Expanding anaerobic alkane metabolism in the domain of Archaea.</title>
        <authorList>
            <person name="Wang Y."/>
            <person name="Wegener G."/>
            <person name="Hou J."/>
            <person name="Wang F."/>
            <person name="Xiao X."/>
        </authorList>
    </citation>
    <scope>NUCLEOTIDE SEQUENCE [LARGE SCALE GENOMIC DNA]</scope>
    <source>
        <strain evidence="3">WYZ-LMO11</strain>
    </source>
</reference>
<organism evidence="3 5">
    <name type="scientific">Thermoproteota archaeon</name>
    <dbReference type="NCBI Taxonomy" id="2056631"/>
    <lineage>
        <taxon>Archaea</taxon>
        <taxon>Thermoproteota</taxon>
    </lineage>
</organism>
<dbReference type="Proteomes" id="UP000316080">
    <property type="component" value="Unassembled WGS sequence"/>
</dbReference>
<keyword evidence="1" id="KW-0812">Transmembrane</keyword>
<sequence length="132" mass="13986">MKKFLNKKGDISSPIIVILITVAALSITGMTIAWMSSISSKAVSQGSLVIIGTPTITTNGTLYMTIKNIGNADAKIEYIRIGDVLYNSNITIGANEIYSQPIGINGTFTSGKIYNGIIGSNAGTYQFSVICQ</sequence>
<accession>A0A523BDG8</accession>
<evidence type="ECO:0000313" key="2">
    <source>
        <dbReference type="EMBL" id="RZN55889.1"/>
    </source>
</evidence>
<evidence type="ECO:0000256" key="1">
    <source>
        <dbReference type="SAM" id="Phobius"/>
    </source>
</evidence>
<evidence type="ECO:0000313" key="5">
    <source>
        <dbReference type="Proteomes" id="UP000317265"/>
    </source>
</evidence>
<dbReference type="EMBL" id="QNVI01000040">
    <property type="protein sequence ID" value="TDA38989.1"/>
    <property type="molecule type" value="Genomic_DNA"/>
</dbReference>
<gene>
    <name evidence="3" type="ORF">DSO09_02895</name>
    <name evidence="2" type="ORF">EF809_04160</name>
</gene>
<dbReference type="Proteomes" id="UP000317265">
    <property type="component" value="Unassembled WGS sequence"/>
</dbReference>
<dbReference type="EMBL" id="RXIH01000033">
    <property type="protein sequence ID" value="RZN55889.1"/>
    <property type="molecule type" value="Genomic_DNA"/>
</dbReference>
<evidence type="ECO:0000313" key="4">
    <source>
        <dbReference type="Proteomes" id="UP000316080"/>
    </source>
</evidence>
<comment type="caution">
    <text evidence="3">The sequence shown here is derived from an EMBL/GenBank/DDBJ whole genome shotgun (WGS) entry which is preliminary data.</text>
</comment>
<protein>
    <recommendedName>
        <fullName evidence="6">Archaeal Type IV pilin N-terminal domain-containing protein</fullName>
    </recommendedName>
</protein>
<evidence type="ECO:0000313" key="3">
    <source>
        <dbReference type="EMBL" id="TDA38989.1"/>
    </source>
</evidence>
<keyword evidence="1" id="KW-1133">Transmembrane helix</keyword>
<reference evidence="2 4" key="2">
    <citation type="journal article" date="2019" name="Nat. Microbiol.">
        <title>Wide diversity of methane and short-chain alkane metabolisms in uncultured archaea.</title>
        <authorList>
            <person name="Borrel G."/>
            <person name="Adam P.S."/>
            <person name="McKay L.J."/>
            <person name="Chen L.X."/>
            <person name="Sierra-Garcia I.N."/>
            <person name="Sieber C.M."/>
            <person name="Letourneur Q."/>
            <person name="Ghozlane A."/>
            <person name="Andersen G.L."/>
            <person name="Li W.J."/>
            <person name="Hallam S.J."/>
            <person name="Muyzer G."/>
            <person name="de Oliveira V.M."/>
            <person name="Inskeep W.P."/>
            <person name="Banfield J.F."/>
            <person name="Gribaldo S."/>
        </authorList>
    </citation>
    <scope>NUCLEOTIDE SEQUENCE [LARGE SCALE GENOMIC DNA]</scope>
    <source>
        <strain evidence="2">Verst-YHS</strain>
    </source>
</reference>
<keyword evidence="1" id="KW-0472">Membrane</keyword>
<dbReference type="AlphaFoldDB" id="A0A523BDG8"/>
<proteinExistence type="predicted"/>
<evidence type="ECO:0008006" key="6">
    <source>
        <dbReference type="Google" id="ProtNLM"/>
    </source>
</evidence>
<feature type="transmembrane region" description="Helical" evidence="1">
    <location>
        <begin position="12"/>
        <end position="35"/>
    </location>
</feature>